<gene>
    <name evidence="1" type="ORF">BC349_06735</name>
</gene>
<comment type="caution">
    <text evidence="1">The sequence shown here is derived from an EMBL/GenBank/DDBJ whole genome shotgun (WGS) entry which is preliminary data.</text>
</comment>
<proteinExistence type="predicted"/>
<name>A0ABR7M728_9BACT</name>
<dbReference type="Gene3D" id="1.20.120.1490">
    <property type="match status" value="1"/>
</dbReference>
<evidence type="ECO:0000313" key="2">
    <source>
        <dbReference type="Proteomes" id="UP000765802"/>
    </source>
</evidence>
<dbReference type="Proteomes" id="UP000765802">
    <property type="component" value="Unassembled WGS sequence"/>
</dbReference>
<accession>A0ABR7M728</accession>
<dbReference type="RefSeq" id="WP_187256077.1">
    <property type="nucleotide sequence ID" value="NZ_JBHULF010000014.1"/>
</dbReference>
<evidence type="ECO:0008006" key="3">
    <source>
        <dbReference type="Google" id="ProtNLM"/>
    </source>
</evidence>
<evidence type="ECO:0000313" key="1">
    <source>
        <dbReference type="EMBL" id="MBC6490721.1"/>
    </source>
</evidence>
<keyword evidence="2" id="KW-1185">Reference proteome</keyword>
<reference evidence="1 2" key="1">
    <citation type="submission" date="2016-07" db="EMBL/GenBank/DDBJ databases">
        <title>Genome analysis of Flavihumibacter stibioxidans YS-17.</title>
        <authorList>
            <person name="Shi K."/>
            <person name="Han Y."/>
            <person name="Wang G."/>
        </authorList>
    </citation>
    <scope>NUCLEOTIDE SEQUENCE [LARGE SCALE GENOMIC DNA]</scope>
    <source>
        <strain evidence="1 2">YS-17</strain>
    </source>
</reference>
<organism evidence="1 2">
    <name type="scientific">Flavihumibacter stibioxidans</name>
    <dbReference type="NCBI Taxonomy" id="1834163"/>
    <lineage>
        <taxon>Bacteria</taxon>
        <taxon>Pseudomonadati</taxon>
        <taxon>Bacteroidota</taxon>
        <taxon>Chitinophagia</taxon>
        <taxon>Chitinophagales</taxon>
        <taxon>Chitinophagaceae</taxon>
        <taxon>Flavihumibacter</taxon>
    </lineage>
</organism>
<protein>
    <recommendedName>
        <fullName evidence="3">Periplasmic heavy metal sensor</fullName>
    </recommendedName>
</protein>
<dbReference type="EMBL" id="MBUA01000012">
    <property type="protein sequence ID" value="MBC6490721.1"/>
    <property type="molecule type" value="Genomic_DNA"/>
</dbReference>
<sequence>MNRINNKTLLIIIGVLLVSNLALLALYMTGGKKQAKSSGASRTERSPVDFMARELKLDEKQAAAFKLLWESTREKNRPLYDSIKVSREQLYSYLRMEPQPDSSIRATTMKMAGYEQQLSLNNYEHFRQLRSFCDSSQQVRLDTLIQRMGKRMQRRR</sequence>